<name>A0A1M7J273_9GAMM</name>
<evidence type="ECO:0000313" key="3">
    <source>
        <dbReference type="Proteomes" id="UP000184123"/>
    </source>
</evidence>
<dbReference type="AlphaFoldDB" id="A0A1M7J273"/>
<reference evidence="2 3" key="1">
    <citation type="submission" date="2016-11" db="EMBL/GenBank/DDBJ databases">
        <authorList>
            <person name="Jaros S."/>
            <person name="Januszkiewicz K."/>
            <person name="Wedrychowicz H."/>
        </authorList>
    </citation>
    <scope>NUCLEOTIDE SEQUENCE [LARGE SCALE GENOMIC DNA]</scope>
    <source>
        <strain evidence="2 3">DSM 4740</strain>
    </source>
</reference>
<dbReference type="EMBL" id="BJXU01000086">
    <property type="protein sequence ID" value="GEN24287.1"/>
    <property type="molecule type" value="Genomic_DNA"/>
</dbReference>
<accession>A0A1M7J273</accession>
<dbReference type="Proteomes" id="UP000321726">
    <property type="component" value="Unassembled WGS sequence"/>
</dbReference>
<gene>
    <name evidence="1" type="ORF">HCU01_22360</name>
    <name evidence="2" type="ORF">SAMN05660971_03078</name>
</gene>
<proteinExistence type="predicted"/>
<sequence length="66" mass="7167">MEVIGVGGIVIWPQNTTEYITGRFTGPLQKQPLAATPPILRQADSLTVLQDESGDINCLGWLRLAC</sequence>
<evidence type="ECO:0000313" key="1">
    <source>
        <dbReference type="EMBL" id="GEN24287.1"/>
    </source>
</evidence>
<keyword evidence="4" id="KW-1185">Reference proteome</keyword>
<reference evidence="1 4" key="2">
    <citation type="submission" date="2019-07" db="EMBL/GenBank/DDBJ databases">
        <title>Whole genome shotgun sequence of Halomonas cupida NBRC 102219.</title>
        <authorList>
            <person name="Hosoyama A."/>
            <person name="Uohara A."/>
            <person name="Ohji S."/>
            <person name="Ichikawa N."/>
        </authorList>
    </citation>
    <scope>NUCLEOTIDE SEQUENCE [LARGE SCALE GENOMIC DNA]</scope>
    <source>
        <strain evidence="1 4">NBRC 102219</strain>
    </source>
</reference>
<evidence type="ECO:0000313" key="2">
    <source>
        <dbReference type="EMBL" id="SHM47116.1"/>
    </source>
</evidence>
<evidence type="ECO:0000313" key="4">
    <source>
        <dbReference type="Proteomes" id="UP000321726"/>
    </source>
</evidence>
<organism evidence="2 3">
    <name type="scientific">Halomonas cupida</name>
    <dbReference type="NCBI Taxonomy" id="44933"/>
    <lineage>
        <taxon>Bacteria</taxon>
        <taxon>Pseudomonadati</taxon>
        <taxon>Pseudomonadota</taxon>
        <taxon>Gammaproteobacteria</taxon>
        <taxon>Oceanospirillales</taxon>
        <taxon>Halomonadaceae</taxon>
        <taxon>Halomonas</taxon>
    </lineage>
</organism>
<protein>
    <submittedName>
        <fullName evidence="2">Uncharacterized protein</fullName>
    </submittedName>
</protein>
<dbReference type="Proteomes" id="UP000184123">
    <property type="component" value="Unassembled WGS sequence"/>
</dbReference>
<dbReference type="EMBL" id="FRCA01000008">
    <property type="protein sequence ID" value="SHM47116.1"/>
    <property type="molecule type" value="Genomic_DNA"/>
</dbReference>